<dbReference type="AlphaFoldDB" id="A0A1G2TXZ1"/>
<name>A0A1G2TXZ1_9BACT</name>
<evidence type="ECO:0000313" key="1">
    <source>
        <dbReference type="EMBL" id="OHB01442.1"/>
    </source>
</evidence>
<gene>
    <name evidence="1" type="ORF">A3A96_01985</name>
</gene>
<sequence>MKKYLILSLVVFSILPQIAFASWWNPFSWFDYWNFSQKEIPKVEVVEKHTQNSENNLSTTTTVAVQANTTATSTKVVETPKKTTPVTKPTVTTPTPKPVVVETPKIQAVSPYCSVATDCSGFKVKIDMYEDPGCNKVGNPGYLCEYYDPSMQTKQVYYILVKSDTVHGEVRYKNLNSGSEEFFEKLLGDYDSKTGIITFWYGYYAYPNIMQGWISMKHTGKITNGKFIGESSTKLSVRGDATNLSISLSDEIPKKDCLIKGDKSSSSGNVPTYYVTSSAGYKDINNPWGWFCNETDAINSGYQKALR</sequence>
<protein>
    <submittedName>
        <fullName evidence="1">Uncharacterized protein</fullName>
    </submittedName>
</protein>
<evidence type="ECO:0000313" key="2">
    <source>
        <dbReference type="Proteomes" id="UP000177707"/>
    </source>
</evidence>
<dbReference type="Proteomes" id="UP000177707">
    <property type="component" value="Unassembled WGS sequence"/>
</dbReference>
<comment type="caution">
    <text evidence="1">The sequence shown here is derived from an EMBL/GenBank/DDBJ whole genome shotgun (WGS) entry which is preliminary data.</text>
</comment>
<proteinExistence type="predicted"/>
<accession>A0A1G2TXZ1</accession>
<reference evidence="1 2" key="1">
    <citation type="journal article" date="2016" name="Nat. Commun.">
        <title>Thousands of microbial genomes shed light on interconnected biogeochemical processes in an aquifer system.</title>
        <authorList>
            <person name="Anantharaman K."/>
            <person name="Brown C.T."/>
            <person name="Hug L.A."/>
            <person name="Sharon I."/>
            <person name="Castelle C.J."/>
            <person name="Probst A.J."/>
            <person name="Thomas B.C."/>
            <person name="Singh A."/>
            <person name="Wilkins M.J."/>
            <person name="Karaoz U."/>
            <person name="Brodie E.L."/>
            <person name="Williams K.H."/>
            <person name="Hubbard S.S."/>
            <person name="Banfield J.F."/>
        </authorList>
    </citation>
    <scope>NUCLEOTIDE SEQUENCE [LARGE SCALE GENOMIC DNA]</scope>
</reference>
<dbReference type="EMBL" id="MHWB01000013">
    <property type="protein sequence ID" value="OHB01442.1"/>
    <property type="molecule type" value="Genomic_DNA"/>
</dbReference>
<organism evidence="1 2">
    <name type="scientific">Candidatus Zambryskibacteria bacterium RIFCSPLOWO2_01_FULL_39_39</name>
    <dbReference type="NCBI Taxonomy" id="1802758"/>
    <lineage>
        <taxon>Bacteria</taxon>
        <taxon>Candidatus Zambryskiibacteriota</taxon>
    </lineage>
</organism>